<accession>A0A6B9QR66</accession>
<reference evidence="3" key="2">
    <citation type="journal article" date="2020" name="J. ISSAAS">
        <title>Complete genome sequence of Oryctes rhinoceros Nudivirus isolated from Coconut Rhinoceros Beetle in the Solomon Islands.</title>
        <authorList>
            <person name="Etebari K."/>
            <person name="Filipovic I."/>
            <person name="Rasic G."/>
            <person name="Devine G.J."/>
            <person name="Tsatsia H."/>
            <person name="Furlong M.J."/>
        </authorList>
    </citation>
    <scope>NUCLEOTIDE SEQUENCE</scope>
    <source>
        <strain evidence="3">Solomon Islands</strain>
    </source>
</reference>
<dbReference type="KEGG" id="vg:7047292"/>
<reference evidence="2 6" key="1">
    <citation type="journal article" date="2008" name="J. Virol. Methods">
        <title>Sequencing of the large dsDNA genome of Oryctes rhinoceros nudivirus using multiple displacement amplification of nanogram amounts of virus DNA.</title>
        <authorList>
            <person name="Wang Y."/>
            <person name="Kleespies R.G."/>
            <person name="Ramle M.B."/>
            <person name="Jehle J.A."/>
        </authorList>
    </citation>
    <scope>NUCLEOTIDE SEQUENCE [LARGE SCALE GENOMIC DNA]</scope>
    <source>
        <strain evidence="6">Isolate Oryctes rhinoceros/Malaysia/Ma07/2007</strain>
        <strain evidence="2">Ma07</strain>
    </source>
</reference>
<feature type="transmembrane region" description="Helical" evidence="1">
    <location>
        <begin position="6"/>
        <end position="25"/>
    </location>
</feature>
<organism evidence="3">
    <name type="scientific">Oryctes rhinoceros nudivirus</name>
    <dbReference type="NCBI Taxonomy" id="92521"/>
    <lineage>
        <taxon>Viruses</taxon>
        <taxon>Viruses incertae sedis</taxon>
        <taxon>Naldaviricetes</taxon>
        <taxon>Lefavirales</taxon>
        <taxon>Nudiviridae</taxon>
        <taxon>Alphanudivirus</taxon>
        <taxon>Alphanudivirus oryrhinocerotis</taxon>
    </lineage>
</organism>
<dbReference type="EMBL" id="MZ727584">
    <property type="protein sequence ID" value="UBO76521.1"/>
    <property type="molecule type" value="Genomic_DNA"/>
</dbReference>
<evidence type="ECO:0000256" key="1">
    <source>
        <dbReference type="SAM" id="Phobius"/>
    </source>
</evidence>
<keyword evidence="6" id="KW-1185">Reference proteome</keyword>
<evidence type="ECO:0000313" key="5">
    <source>
        <dbReference type="EMBL" id="UBO76521.1"/>
    </source>
</evidence>
<dbReference type="EMBL" id="MN623374">
    <property type="protein sequence ID" value="QHG11344.1"/>
    <property type="molecule type" value="Genomic_DNA"/>
</dbReference>
<accession>B7SVD3</accession>
<reference evidence="5" key="4">
    <citation type="submission" date="2021-08" db="EMBL/GenBank/DDBJ databases">
        <title>Whole genome sequence of Oryctes rhinoceros Nudivirus detected in Riau Province, Indonesia.</title>
        <authorList>
            <person name="Kurnia Y.W."/>
            <person name="Tanjung Z.A."/>
            <person name="Utomo C."/>
            <person name="Naim M."/>
            <person name="Situmorang E.C."/>
            <person name="Liwang T."/>
        </authorList>
    </citation>
    <scope>NUCLEOTIDE SEQUENCE</scope>
    <source>
        <strain evidence="5">LiboV</strain>
    </source>
</reference>
<proteinExistence type="predicted"/>
<keyword evidence="1" id="KW-1133">Transmembrane helix</keyword>
<reference evidence="4" key="3">
    <citation type="submission" date="2020-03" db="EMBL/GenBank/DDBJ databases">
        <title>Whole genome sequence of Oryctes rhinoceros Nudivirus isolated in Riau Province, Indonesia.</title>
        <authorList>
            <person name="Kurnia Y.W."/>
            <person name="Tanjung Z.A."/>
            <person name="Utomo C."/>
            <person name="Naim M."/>
            <person name="Situmorang E.C."/>
            <person name="Liwang T."/>
        </authorList>
    </citation>
    <scope>NUCLEOTIDE SEQUENCE</scope>
    <source>
        <strain evidence="4">LiboV</strain>
    </source>
</reference>
<sequence>MDELVYILAFLVVVFVMVIVVFIVMDCISSYRMPSSTPLPLTFNESYYQL</sequence>
<evidence type="ECO:0000313" key="2">
    <source>
        <dbReference type="EMBL" id="ACH96242.1"/>
    </source>
</evidence>
<dbReference type="Proteomes" id="UP000011785">
    <property type="component" value="Segment"/>
</dbReference>
<dbReference type="EMBL" id="MT150137">
    <property type="protein sequence ID" value="QKE59574.1"/>
    <property type="molecule type" value="Genomic_DNA"/>
</dbReference>
<evidence type="ECO:0000313" key="4">
    <source>
        <dbReference type="EMBL" id="QKE59574.1"/>
    </source>
</evidence>
<protein>
    <submittedName>
        <fullName evidence="3">Uncharacterized protein</fullName>
    </submittedName>
</protein>
<dbReference type="EMBL" id="EU747721">
    <property type="protein sequence ID" value="ACH96242.1"/>
    <property type="molecule type" value="Genomic_DNA"/>
</dbReference>
<dbReference type="RefSeq" id="YP_002321423.1">
    <property type="nucleotide sequence ID" value="NC_011588.1"/>
</dbReference>
<keyword evidence="1" id="KW-0472">Membrane</keyword>
<evidence type="ECO:0000313" key="3">
    <source>
        <dbReference type="EMBL" id="QHG11344.1"/>
    </source>
</evidence>
<gene>
    <name evidence="3" type="ORF">SI_OrNV_gp112</name>
</gene>
<keyword evidence="1" id="KW-0812">Transmembrane</keyword>
<evidence type="ECO:0000313" key="6">
    <source>
        <dbReference type="Proteomes" id="UP000011785"/>
    </source>
</evidence>
<name>A0A6B9QR66_9VIRU</name>